<keyword evidence="4" id="KW-1185">Reference proteome</keyword>
<evidence type="ECO:0000256" key="1">
    <source>
        <dbReference type="SAM" id="Coils"/>
    </source>
</evidence>
<feature type="coiled-coil region" evidence="1">
    <location>
        <begin position="114"/>
        <end position="162"/>
    </location>
</feature>
<reference evidence="3" key="1">
    <citation type="submission" date="2021-07" db="EMBL/GenBank/DDBJ databases">
        <authorList>
            <person name="Catto M.A."/>
            <person name="Jacobson A."/>
            <person name="Kennedy G."/>
            <person name="Labadie P."/>
            <person name="Hunt B.G."/>
            <person name="Srinivasan R."/>
        </authorList>
    </citation>
    <scope>NUCLEOTIDE SEQUENCE</scope>
    <source>
        <strain evidence="3">PL_HMW_Pooled</strain>
        <tissue evidence="3">Head</tissue>
    </source>
</reference>
<protein>
    <submittedName>
        <fullName evidence="3">115 kDa protein in type-1 retrotransposable element R1DM</fullName>
    </submittedName>
</protein>
<reference evidence="3" key="2">
    <citation type="journal article" date="2023" name="BMC Genomics">
        <title>Pest status, molecular evolution, and epigenetic factors derived from the genome assembly of Frankliniella fusca, a thysanopteran phytovirus vector.</title>
        <authorList>
            <person name="Catto M.A."/>
            <person name="Labadie P.E."/>
            <person name="Jacobson A.L."/>
            <person name="Kennedy G.G."/>
            <person name="Srinivasan R."/>
            <person name="Hunt B.G."/>
        </authorList>
    </citation>
    <scope>NUCLEOTIDE SEQUENCE</scope>
    <source>
        <strain evidence="3">PL_HMW_Pooled</strain>
    </source>
</reference>
<gene>
    <name evidence="3" type="ORF">KUF71_002052</name>
</gene>
<dbReference type="Proteomes" id="UP001219518">
    <property type="component" value="Unassembled WGS sequence"/>
</dbReference>
<evidence type="ECO:0000313" key="3">
    <source>
        <dbReference type="EMBL" id="KAK3923643.1"/>
    </source>
</evidence>
<comment type="caution">
    <text evidence="3">The sequence shown here is derived from an EMBL/GenBank/DDBJ whole genome shotgun (WGS) entry which is preliminary data.</text>
</comment>
<dbReference type="GO" id="GO:0003824">
    <property type="term" value="F:catalytic activity"/>
    <property type="evidence" value="ECO:0007669"/>
    <property type="project" value="InterPro"/>
</dbReference>
<dbReference type="PANTHER" id="PTHR47510">
    <property type="entry name" value="REVERSE TRANSCRIPTASE DOMAIN-CONTAINING PROTEIN"/>
    <property type="match status" value="1"/>
</dbReference>
<evidence type="ECO:0000259" key="2">
    <source>
        <dbReference type="Pfam" id="PF14529"/>
    </source>
</evidence>
<dbReference type="SUPFAM" id="SSF56219">
    <property type="entry name" value="DNase I-like"/>
    <property type="match status" value="1"/>
</dbReference>
<keyword evidence="1" id="KW-0175">Coiled coil</keyword>
<dbReference type="InterPro" id="IPR005135">
    <property type="entry name" value="Endo/exonuclease/phosphatase"/>
</dbReference>
<organism evidence="3 4">
    <name type="scientific">Frankliniella fusca</name>
    <dbReference type="NCBI Taxonomy" id="407009"/>
    <lineage>
        <taxon>Eukaryota</taxon>
        <taxon>Metazoa</taxon>
        <taxon>Ecdysozoa</taxon>
        <taxon>Arthropoda</taxon>
        <taxon>Hexapoda</taxon>
        <taxon>Insecta</taxon>
        <taxon>Pterygota</taxon>
        <taxon>Neoptera</taxon>
        <taxon>Paraneoptera</taxon>
        <taxon>Thysanoptera</taxon>
        <taxon>Terebrantia</taxon>
        <taxon>Thripoidea</taxon>
        <taxon>Thripidae</taxon>
        <taxon>Frankliniella</taxon>
    </lineage>
</organism>
<accession>A0AAE1LL19</accession>
<sequence length="891" mass="100793">MGLSLSQRNSMNLLNAKMVKKGLQCIKCKKVVKVGLKCIKCQHLMHNYCERRIGVDITSPETYVCKPCSPKENEDLENVCESDKSSENSTEDLKNQVQVPNLTAGLKSDTETNLTELTSVVSSLQTRLNELERTVKIQKTTIEKLESELESVKEEFSTKKKRQLKNANARETSNLQKTPCINETNIQENCDIDFNPADKSPIERDVINISTFNSFNPLINLECETDSDVVSQVNSHVPNYKLRKKHRVLIIGDSHSKDLNWEIRDRLEDSFEVTGIVRPNAPLHYVCSDIAQHSSNFTENDCIVVIGGTNDDFSETEVFQDACDIIAPITKHTNVVMAAIPERYDTPSVNEDINSTNVTCYKYITDAIVSDVLQCVSFQETYTLNMAYTLIVEAKVKFVEDKVTECEYQAIKPSLLNISHINVGSSILNRANLVELISKEQNCDILCVTEHWISQPFSKNLCTNLIDNFNCGAMFCRTIYQNGGAAIFVKKCLEYTEINVLDLAVEGVFEPVAVTLDMLSVICVYRPPEGCIDIFFNQLQSCIERVADKRKYLVICGDLNIDILCKNSKQNRLQCFMNEYGLSSLTNMATRVSYNSSTGIDHIITNIPLENLKSSCNIEVGMSDHLLQQVLLNTNKKDKKDWVTKGIKVTSLNFRKLCKQVKTSNEPELKKYFTQYRKIYRKVIDDAKRLSVKSEIMNAKNITKTTWKVINRNMGKQERDMSNVEIRIAENDPIITDPKVVADKFNVYFSEIASKLIGNNARNGTSPNNSSNLSMYLSPVTESDIIVAISKLKNKKCSGHDDVTDYIVKKCYMPLVKPLQHLIQSSFNDGTFPEVLKISKILPLFKKGNKEELGNYRPVANISVFAKIYEGVMDTKKPNLDLLKTSLLQRQ</sequence>
<dbReference type="PANTHER" id="PTHR47510:SF3">
    <property type="entry name" value="ENDO_EXONUCLEASE_PHOSPHATASE DOMAIN-CONTAINING PROTEIN"/>
    <property type="match status" value="1"/>
</dbReference>
<name>A0AAE1LL19_9NEOP</name>
<dbReference type="AlphaFoldDB" id="A0AAE1LL19"/>
<dbReference type="Pfam" id="PF14529">
    <property type="entry name" value="Exo_endo_phos_2"/>
    <property type="match status" value="1"/>
</dbReference>
<dbReference type="EMBL" id="JAHWGI010001149">
    <property type="protein sequence ID" value="KAK3923643.1"/>
    <property type="molecule type" value="Genomic_DNA"/>
</dbReference>
<feature type="domain" description="Endonuclease/exonuclease/phosphatase" evidence="2">
    <location>
        <begin position="520"/>
        <end position="626"/>
    </location>
</feature>
<dbReference type="Gene3D" id="3.60.10.10">
    <property type="entry name" value="Endonuclease/exonuclease/phosphatase"/>
    <property type="match status" value="1"/>
</dbReference>
<evidence type="ECO:0000313" key="4">
    <source>
        <dbReference type="Proteomes" id="UP001219518"/>
    </source>
</evidence>
<dbReference type="InterPro" id="IPR036691">
    <property type="entry name" value="Endo/exonu/phosph_ase_sf"/>
</dbReference>
<proteinExistence type="predicted"/>